<sequence length="378" mass="40213">MDRRTSSRKGKRSGNTSGSTVKKSPLQGSSHPKCAAAVSDQPSADPSDKDEEQRKAQGFGVDASAPEGDARQVTLGFNVPQLLQGDRYGGKNNNPSVPPGTQQQQSADVTDDGLRGRNERMAEELSPSHPETSKPATTKPAEPEAKRKRTQGSSRDTDEQGQPQVSRMPRVSKSSVKGGRKSGRKSSKGQSGEAKKAAKVELNSIPRPERSGGSLPTREAPANKEKALRLPESITPLESTTDAPESTEAPSTETPTVVPSTAEKSTTSESAQQAQDPTRKTNAPSRRTLGDSRGSMSQAKRKQSGVSFDAGVKKPEEDKPPPVEHADKALVPLEEVSSKSAQKSRLSTILKSSTSATARRASTVDFGPEKCAFIRCAY</sequence>
<comment type="caution">
    <text evidence="2">The sequence shown here is derived from an EMBL/GenBank/DDBJ whole genome shotgun (WGS) entry which is preliminary data.</text>
</comment>
<evidence type="ECO:0000313" key="3">
    <source>
        <dbReference type="Proteomes" id="UP001321473"/>
    </source>
</evidence>
<feature type="compositionally biased region" description="Polar residues" evidence="1">
    <location>
        <begin position="272"/>
        <end position="285"/>
    </location>
</feature>
<feature type="compositionally biased region" description="Polar residues" evidence="1">
    <location>
        <begin position="338"/>
        <end position="351"/>
    </location>
</feature>
<feature type="compositionally biased region" description="Low complexity" evidence="1">
    <location>
        <begin position="243"/>
        <end position="271"/>
    </location>
</feature>
<dbReference type="Proteomes" id="UP001321473">
    <property type="component" value="Unassembled WGS sequence"/>
</dbReference>
<keyword evidence="3" id="KW-1185">Reference proteome</keyword>
<feature type="compositionally biased region" description="Basic residues" evidence="1">
    <location>
        <begin position="178"/>
        <end position="187"/>
    </location>
</feature>
<name>A0AAQ4EHS5_AMBAM</name>
<accession>A0AAQ4EHS5</accession>
<gene>
    <name evidence="2" type="ORF">V5799_011248</name>
</gene>
<proteinExistence type="predicted"/>
<evidence type="ECO:0000313" key="2">
    <source>
        <dbReference type="EMBL" id="KAK8774220.1"/>
    </source>
</evidence>
<reference evidence="2 3" key="1">
    <citation type="journal article" date="2023" name="Arcadia Sci">
        <title>De novo assembly of a long-read Amblyomma americanum tick genome.</title>
        <authorList>
            <person name="Chou S."/>
            <person name="Poskanzer K.E."/>
            <person name="Rollins M."/>
            <person name="Thuy-Boun P.S."/>
        </authorList>
    </citation>
    <scope>NUCLEOTIDE SEQUENCE [LARGE SCALE GENOMIC DNA]</scope>
    <source>
        <strain evidence="2">F_SG_1</strain>
        <tissue evidence="2">Salivary glands</tissue>
    </source>
</reference>
<feature type="compositionally biased region" description="Polar residues" evidence="1">
    <location>
        <begin position="15"/>
        <end position="30"/>
    </location>
</feature>
<feature type="region of interest" description="Disordered" evidence="1">
    <location>
        <begin position="1"/>
        <end position="361"/>
    </location>
</feature>
<feature type="compositionally biased region" description="Low complexity" evidence="1">
    <location>
        <begin position="352"/>
        <end position="361"/>
    </location>
</feature>
<dbReference type="EMBL" id="JARKHS020015692">
    <property type="protein sequence ID" value="KAK8774220.1"/>
    <property type="molecule type" value="Genomic_DNA"/>
</dbReference>
<feature type="compositionally biased region" description="Basic and acidic residues" evidence="1">
    <location>
        <begin position="311"/>
        <end position="328"/>
    </location>
</feature>
<protein>
    <submittedName>
        <fullName evidence="2">Uncharacterized protein</fullName>
    </submittedName>
</protein>
<evidence type="ECO:0000256" key="1">
    <source>
        <dbReference type="SAM" id="MobiDB-lite"/>
    </source>
</evidence>
<feature type="compositionally biased region" description="Basic residues" evidence="1">
    <location>
        <begin position="1"/>
        <end position="12"/>
    </location>
</feature>
<feature type="compositionally biased region" description="Basic and acidic residues" evidence="1">
    <location>
        <begin position="112"/>
        <end position="123"/>
    </location>
</feature>
<feature type="compositionally biased region" description="Polar residues" evidence="1">
    <location>
        <begin position="91"/>
        <end position="108"/>
    </location>
</feature>
<organism evidence="2 3">
    <name type="scientific">Amblyomma americanum</name>
    <name type="common">Lone star tick</name>
    <dbReference type="NCBI Taxonomy" id="6943"/>
    <lineage>
        <taxon>Eukaryota</taxon>
        <taxon>Metazoa</taxon>
        <taxon>Ecdysozoa</taxon>
        <taxon>Arthropoda</taxon>
        <taxon>Chelicerata</taxon>
        <taxon>Arachnida</taxon>
        <taxon>Acari</taxon>
        <taxon>Parasitiformes</taxon>
        <taxon>Ixodida</taxon>
        <taxon>Ixodoidea</taxon>
        <taxon>Ixodidae</taxon>
        <taxon>Amblyomminae</taxon>
        <taxon>Amblyomma</taxon>
    </lineage>
</organism>
<dbReference type="AlphaFoldDB" id="A0AAQ4EHS5"/>